<keyword evidence="4" id="KW-0238">DNA-binding</keyword>
<keyword evidence="4" id="KW-0235">DNA replication</keyword>
<sequence length="369" mass="39977">MALARLIVSAVRNVRHADVALAPGLNVLVGANGSGKSSVLEAIHLLSQGRSFRSGNVRGLISYGEKSLSVAGQLRSSASPGFTQIDISVVGAERRRRVDGRVCEKQAELAALLPVVLLQPSSQILLESSPELRRQYMDWGAFQTWGATFLSCWRRYGKCLEQRNSLLRGGGSAGLLATWEKELERYGEALARLRGEYVELLGPWFADAVSRLAADLGGVDFSYDAGWPPGVALSEILGRSRDKDRRLGYTSVGPHRGDFRISVDGHPVKQVLSRGQLKLVVAALKVSQARMARFRGDGGEVCLLVDDLSAELDTINRRRLLGYLQESDLQALVTGTGWDQFEGIGFGADAAMFHVEHGVVASAKHGINP</sequence>
<dbReference type="NCBIfam" id="TIGR00611">
    <property type="entry name" value="recf"/>
    <property type="match status" value="1"/>
</dbReference>
<dbReference type="GO" id="GO:0003697">
    <property type="term" value="F:single-stranded DNA binding"/>
    <property type="evidence" value="ECO:0007669"/>
    <property type="project" value="UniProtKB-UniRule"/>
</dbReference>
<comment type="function">
    <text evidence="4">The RecF protein is involved in DNA metabolism; it is required for DNA replication and normal SOS inducibility. RecF binds preferentially to single-stranded, linear DNA. It also seems to bind ATP.</text>
</comment>
<evidence type="ECO:0000313" key="7">
    <source>
        <dbReference type="Proteomes" id="UP000824988"/>
    </source>
</evidence>
<dbReference type="PANTHER" id="PTHR32182">
    <property type="entry name" value="DNA REPLICATION AND REPAIR PROTEIN RECF"/>
    <property type="match status" value="1"/>
</dbReference>
<dbReference type="AlphaFoldDB" id="A0A8D4VKV8"/>
<dbReference type="GO" id="GO:0005737">
    <property type="term" value="C:cytoplasm"/>
    <property type="evidence" value="ECO:0007669"/>
    <property type="project" value="UniProtKB-SubCell"/>
</dbReference>
<name>A0A8D4VKV8_9GAMM</name>
<dbReference type="InterPro" id="IPR003395">
    <property type="entry name" value="RecF/RecN/SMC_N"/>
</dbReference>
<gene>
    <name evidence="4 6" type="primary">recF</name>
    <name evidence="6" type="ORF">MoryE10_00030</name>
</gene>
<comment type="similarity">
    <text evidence="2 4">Belongs to the RecF family.</text>
</comment>
<organism evidence="6 7">
    <name type="scientific">Methylogaea oryzae</name>
    <dbReference type="NCBI Taxonomy" id="1295382"/>
    <lineage>
        <taxon>Bacteria</taxon>
        <taxon>Pseudomonadati</taxon>
        <taxon>Pseudomonadota</taxon>
        <taxon>Gammaproteobacteria</taxon>
        <taxon>Methylococcales</taxon>
        <taxon>Methylococcaceae</taxon>
        <taxon>Methylogaea</taxon>
    </lineage>
</organism>
<dbReference type="KEGG" id="moz:MoryE10_00030"/>
<dbReference type="PROSITE" id="PS00617">
    <property type="entry name" value="RECF_1"/>
    <property type="match status" value="1"/>
</dbReference>
<comment type="subcellular location">
    <subcellularLocation>
        <location evidence="1 4">Cytoplasm</location>
    </subcellularLocation>
</comment>
<proteinExistence type="inferred from homology"/>
<dbReference type="GO" id="GO:0000731">
    <property type="term" value="P:DNA synthesis involved in DNA repair"/>
    <property type="evidence" value="ECO:0007669"/>
    <property type="project" value="TreeGrafter"/>
</dbReference>
<keyword evidence="7" id="KW-1185">Reference proteome</keyword>
<feature type="domain" description="RecF/RecN/SMC N-terminal" evidence="5">
    <location>
        <begin position="3"/>
        <end position="341"/>
    </location>
</feature>
<evidence type="ECO:0000313" key="6">
    <source>
        <dbReference type="EMBL" id="BBL69397.1"/>
    </source>
</evidence>
<keyword evidence="4" id="KW-0547">Nucleotide-binding</keyword>
<keyword evidence="4" id="KW-0227">DNA damage</keyword>
<dbReference type="HAMAP" id="MF_00365">
    <property type="entry name" value="RecF"/>
    <property type="match status" value="1"/>
</dbReference>
<evidence type="ECO:0000256" key="4">
    <source>
        <dbReference type="HAMAP-Rule" id="MF_00365"/>
    </source>
</evidence>
<keyword evidence="4" id="KW-0742">SOS response</keyword>
<dbReference type="GO" id="GO:0005524">
    <property type="term" value="F:ATP binding"/>
    <property type="evidence" value="ECO:0007669"/>
    <property type="project" value="UniProtKB-UniRule"/>
</dbReference>
<keyword evidence="4" id="KW-0963">Cytoplasm</keyword>
<evidence type="ECO:0000256" key="3">
    <source>
        <dbReference type="ARBA" id="ARBA00020170"/>
    </source>
</evidence>
<accession>A0A8D4VKV8</accession>
<dbReference type="GO" id="GO:0009432">
    <property type="term" value="P:SOS response"/>
    <property type="evidence" value="ECO:0007669"/>
    <property type="project" value="UniProtKB-UniRule"/>
</dbReference>
<dbReference type="EMBL" id="AP019782">
    <property type="protein sequence ID" value="BBL69397.1"/>
    <property type="molecule type" value="Genomic_DNA"/>
</dbReference>
<keyword evidence="4" id="KW-0234">DNA repair</keyword>
<evidence type="ECO:0000256" key="2">
    <source>
        <dbReference type="ARBA" id="ARBA00008016"/>
    </source>
</evidence>
<dbReference type="Pfam" id="PF02463">
    <property type="entry name" value="SMC_N"/>
    <property type="match status" value="1"/>
</dbReference>
<dbReference type="PANTHER" id="PTHR32182:SF0">
    <property type="entry name" value="DNA REPLICATION AND REPAIR PROTEIN RECF"/>
    <property type="match status" value="1"/>
</dbReference>
<feature type="binding site" evidence="4">
    <location>
        <begin position="30"/>
        <end position="37"/>
    </location>
    <ligand>
        <name>ATP</name>
        <dbReference type="ChEBI" id="CHEBI:30616"/>
    </ligand>
</feature>
<dbReference type="InterPro" id="IPR001238">
    <property type="entry name" value="DNA-binding_RecF"/>
</dbReference>
<dbReference type="GO" id="GO:0006260">
    <property type="term" value="P:DNA replication"/>
    <property type="evidence" value="ECO:0007669"/>
    <property type="project" value="UniProtKB-UniRule"/>
</dbReference>
<keyword evidence="4" id="KW-0067">ATP-binding</keyword>
<evidence type="ECO:0000259" key="5">
    <source>
        <dbReference type="Pfam" id="PF02463"/>
    </source>
</evidence>
<dbReference type="RefSeq" id="WP_221047826.1">
    <property type="nucleotide sequence ID" value="NZ_AP019782.1"/>
</dbReference>
<dbReference type="Proteomes" id="UP000824988">
    <property type="component" value="Chromosome"/>
</dbReference>
<dbReference type="InterPro" id="IPR018078">
    <property type="entry name" value="DNA-binding_RecF_CS"/>
</dbReference>
<protein>
    <recommendedName>
        <fullName evidence="3 4">DNA replication and repair protein RecF</fullName>
    </recommendedName>
</protein>
<reference evidence="6" key="1">
    <citation type="submission" date="2019-06" db="EMBL/GenBank/DDBJ databases">
        <title>Complete genome sequence of Methylogaea oryzae strain JCM16910.</title>
        <authorList>
            <person name="Asakawa S."/>
        </authorList>
    </citation>
    <scope>NUCLEOTIDE SEQUENCE</scope>
    <source>
        <strain evidence="6">E10</strain>
    </source>
</reference>
<evidence type="ECO:0000256" key="1">
    <source>
        <dbReference type="ARBA" id="ARBA00004496"/>
    </source>
</evidence>
<dbReference type="GO" id="GO:0006302">
    <property type="term" value="P:double-strand break repair"/>
    <property type="evidence" value="ECO:0007669"/>
    <property type="project" value="TreeGrafter"/>
</dbReference>